<dbReference type="Pfam" id="PF00393">
    <property type="entry name" value="6PGD"/>
    <property type="match status" value="1"/>
</dbReference>
<proteinExistence type="inferred from homology"/>
<evidence type="ECO:0000256" key="5">
    <source>
        <dbReference type="ARBA" id="ARBA00023064"/>
    </source>
</evidence>
<name>A0A6L2NLK9_TANCI</name>
<dbReference type="Gene3D" id="1.10.1040.10">
    <property type="entry name" value="N-(1-d-carboxylethyl)-l-norvaline Dehydrogenase, domain 2"/>
    <property type="match status" value="1"/>
</dbReference>
<comment type="similarity">
    <text evidence="2">Belongs to the 6-phosphogluconate dehydrogenase family.</text>
</comment>
<dbReference type="PANTHER" id="PTHR11811">
    <property type="entry name" value="6-PHOSPHOGLUCONATE DEHYDROGENASE"/>
    <property type="match status" value="1"/>
</dbReference>
<dbReference type="InterPro" id="IPR006114">
    <property type="entry name" value="6PGDH_C"/>
</dbReference>
<feature type="domain" description="6-phosphogluconate dehydrogenase C-terminal" evidence="7">
    <location>
        <begin position="117"/>
        <end position="161"/>
    </location>
</feature>
<protein>
    <recommendedName>
        <fullName evidence="3">phosphogluconate dehydrogenase (NADP(+)-dependent, decarboxylating)</fullName>
        <ecNumber evidence="3">1.1.1.44</ecNumber>
    </recommendedName>
</protein>
<dbReference type="SUPFAM" id="SSF48179">
    <property type="entry name" value="6-phosphogluconate dehydrogenase C-terminal domain-like"/>
    <property type="match status" value="1"/>
</dbReference>
<evidence type="ECO:0000256" key="6">
    <source>
        <dbReference type="ARBA" id="ARBA00023126"/>
    </source>
</evidence>
<evidence type="ECO:0000313" key="8">
    <source>
        <dbReference type="EMBL" id="GEU87113.1"/>
    </source>
</evidence>
<keyword evidence="5" id="KW-0311">Gluconate utilization</keyword>
<comment type="caution">
    <text evidence="8">The sequence shown here is derived from an EMBL/GenBank/DDBJ whole genome shotgun (WGS) entry which is preliminary data.</text>
</comment>
<dbReference type="AlphaFoldDB" id="A0A6L2NLK9"/>
<organism evidence="8">
    <name type="scientific">Tanacetum cinerariifolium</name>
    <name type="common">Dalmatian daisy</name>
    <name type="synonym">Chrysanthemum cinerariifolium</name>
    <dbReference type="NCBI Taxonomy" id="118510"/>
    <lineage>
        <taxon>Eukaryota</taxon>
        <taxon>Viridiplantae</taxon>
        <taxon>Streptophyta</taxon>
        <taxon>Embryophyta</taxon>
        <taxon>Tracheophyta</taxon>
        <taxon>Spermatophyta</taxon>
        <taxon>Magnoliopsida</taxon>
        <taxon>eudicotyledons</taxon>
        <taxon>Gunneridae</taxon>
        <taxon>Pentapetalae</taxon>
        <taxon>asterids</taxon>
        <taxon>campanulids</taxon>
        <taxon>Asterales</taxon>
        <taxon>Asteraceae</taxon>
        <taxon>Asteroideae</taxon>
        <taxon>Anthemideae</taxon>
        <taxon>Anthemidinae</taxon>
        <taxon>Tanacetum</taxon>
    </lineage>
</organism>
<evidence type="ECO:0000256" key="2">
    <source>
        <dbReference type="ARBA" id="ARBA00008419"/>
    </source>
</evidence>
<dbReference type="GO" id="GO:0019521">
    <property type="term" value="P:D-gluconate metabolic process"/>
    <property type="evidence" value="ECO:0007669"/>
    <property type="project" value="UniProtKB-KW"/>
</dbReference>
<evidence type="ECO:0000259" key="7">
    <source>
        <dbReference type="Pfam" id="PF00393"/>
    </source>
</evidence>
<accession>A0A6L2NLK9</accession>
<evidence type="ECO:0000256" key="4">
    <source>
        <dbReference type="ARBA" id="ARBA00023002"/>
    </source>
</evidence>
<keyword evidence="4" id="KW-0560">Oxidoreductase</keyword>
<dbReference type="UniPathway" id="UPA00115">
    <property type="reaction ID" value="UER00410"/>
</dbReference>
<evidence type="ECO:0000256" key="1">
    <source>
        <dbReference type="ARBA" id="ARBA00004874"/>
    </source>
</evidence>
<dbReference type="InterPro" id="IPR006183">
    <property type="entry name" value="Pgluconate_DH"/>
</dbReference>
<dbReference type="InterPro" id="IPR008927">
    <property type="entry name" value="6-PGluconate_DH-like_C_sf"/>
</dbReference>
<sequence>MSNTESDKASMLDEVIEYLKTLHLQVQHYCAATGEGARNRILGGVLKGEDGELSKDFRDYELSTSNNGETQLPPQVTATLLLNTGTNASARKYTYAPTFLSRSAVAAIICNVVHSRCKLGALARIWKGGCIIRAIFLDRIKQAYARNLQLPNLLVDAEVVHLIS</sequence>
<gene>
    <name evidence="8" type="ORF">Tci_059091</name>
</gene>
<dbReference type="GO" id="GO:0006098">
    <property type="term" value="P:pentose-phosphate shunt"/>
    <property type="evidence" value="ECO:0007669"/>
    <property type="project" value="UniProtKB-UniPathway"/>
</dbReference>
<reference evidence="8" key="1">
    <citation type="journal article" date="2019" name="Sci. Rep.">
        <title>Draft genome of Tanacetum cinerariifolium, the natural source of mosquito coil.</title>
        <authorList>
            <person name="Yamashiro T."/>
            <person name="Shiraishi A."/>
            <person name="Satake H."/>
            <person name="Nakayama K."/>
        </authorList>
    </citation>
    <scope>NUCLEOTIDE SEQUENCE</scope>
</reference>
<dbReference type="GO" id="GO:0004616">
    <property type="term" value="F:phosphogluconate dehydrogenase (decarboxylating) activity"/>
    <property type="evidence" value="ECO:0007669"/>
    <property type="project" value="UniProtKB-EC"/>
</dbReference>
<dbReference type="EC" id="1.1.1.44" evidence="3"/>
<evidence type="ECO:0000256" key="3">
    <source>
        <dbReference type="ARBA" id="ARBA00013011"/>
    </source>
</evidence>
<dbReference type="InterPro" id="IPR013328">
    <property type="entry name" value="6PGD_dom2"/>
</dbReference>
<comment type="pathway">
    <text evidence="1">Carbohydrate degradation; pentose phosphate pathway; D-ribulose 5-phosphate from D-glucose 6-phosphate (oxidative stage): step 3/3.</text>
</comment>
<dbReference type="EMBL" id="BKCJ010009470">
    <property type="protein sequence ID" value="GEU87113.1"/>
    <property type="molecule type" value="Genomic_DNA"/>
</dbReference>
<keyword evidence="6" id="KW-0570">Pentose shunt</keyword>